<accession>A0A518EWL4</accession>
<dbReference type="RefSeq" id="WP_145201111.1">
    <property type="nucleotide sequence ID" value="NZ_CP036434.1"/>
</dbReference>
<organism evidence="1 2">
    <name type="scientific">Saltatorellus ferox</name>
    <dbReference type="NCBI Taxonomy" id="2528018"/>
    <lineage>
        <taxon>Bacteria</taxon>
        <taxon>Pseudomonadati</taxon>
        <taxon>Planctomycetota</taxon>
        <taxon>Planctomycetia</taxon>
        <taxon>Planctomycetia incertae sedis</taxon>
        <taxon>Saltatorellus</taxon>
    </lineage>
</organism>
<sequence length="208" mass="22239">MLLEIMITLSIFAGLLTMFALSLDTAEDDRGFQEHLDLVREDAQKVLLEVREVLSQTQVVSGFPIVFPGNTIGAAFPALVHGPANVNPPTPQCQELAFLTPSDADGDGWPDTNAGGSIAWSGNPAAVTCVGNADGTNRVRLVAANGAARVLSRRIRSIVIDDSASTGFTIPLSALRITVYYDRDPERPNLPAESLQTTLLLSRDDLLP</sequence>
<proteinExistence type="predicted"/>
<protein>
    <submittedName>
        <fullName evidence="1">Uncharacterized protein</fullName>
    </submittedName>
</protein>
<dbReference type="EMBL" id="CP036434">
    <property type="protein sequence ID" value="QDV08441.1"/>
    <property type="molecule type" value="Genomic_DNA"/>
</dbReference>
<gene>
    <name evidence="1" type="ORF">Poly30_39840</name>
</gene>
<dbReference type="Proteomes" id="UP000320390">
    <property type="component" value="Chromosome"/>
</dbReference>
<name>A0A518EWL4_9BACT</name>
<dbReference type="AlphaFoldDB" id="A0A518EWL4"/>
<evidence type="ECO:0000313" key="2">
    <source>
        <dbReference type="Proteomes" id="UP000320390"/>
    </source>
</evidence>
<keyword evidence="2" id="KW-1185">Reference proteome</keyword>
<evidence type="ECO:0000313" key="1">
    <source>
        <dbReference type="EMBL" id="QDV08441.1"/>
    </source>
</evidence>
<reference evidence="1 2" key="1">
    <citation type="submission" date="2019-02" db="EMBL/GenBank/DDBJ databases">
        <title>Deep-cultivation of Planctomycetes and their phenomic and genomic characterization uncovers novel biology.</title>
        <authorList>
            <person name="Wiegand S."/>
            <person name="Jogler M."/>
            <person name="Boedeker C."/>
            <person name="Pinto D."/>
            <person name="Vollmers J."/>
            <person name="Rivas-Marin E."/>
            <person name="Kohn T."/>
            <person name="Peeters S.H."/>
            <person name="Heuer A."/>
            <person name="Rast P."/>
            <person name="Oberbeckmann S."/>
            <person name="Bunk B."/>
            <person name="Jeske O."/>
            <person name="Meyerdierks A."/>
            <person name="Storesund J.E."/>
            <person name="Kallscheuer N."/>
            <person name="Luecker S."/>
            <person name="Lage O.M."/>
            <person name="Pohl T."/>
            <person name="Merkel B.J."/>
            <person name="Hornburger P."/>
            <person name="Mueller R.-W."/>
            <person name="Bruemmer F."/>
            <person name="Labrenz M."/>
            <person name="Spormann A.M."/>
            <person name="Op den Camp H."/>
            <person name="Overmann J."/>
            <person name="Amann R."/>
            <person name="Jetten M.S.M."/>
            <person name="Mascher T."/>
            <person name="Medema M.H."/>
            <person name="Devos D.P."/>
            <person name="Kaster A.-K."/>
            <person name="Ovreas L."/>
            <person name="Rohde M."/>
            <person name="Galperin M.Y."/>
            <person name="Jogler C."/>
        </authorList>
    </citation>
    <scope>NUCLEOTIDE SEQUENCE [LARGE SCALE GENOMIC DNA]</scope>
    <source>
        <strain evidence="1 2">Poly30</strain>
    </source>
</reference>